<accession>A0ACB0Y360</accession>
<protein>
    <submittedName>
        <fullName evidence="1">Uncharacterized protein</fullName>
    </submittedName>
</protein>
<comment type="caution">
    <text evidence="1">The sequence shown here is derived from an EMBL/GenBank/DDBJ whole genome shotgun (WGS) entry which is preliminary data.</text>
</comment>
<dbReference type="Proteomes" id="UP001497535">
    <property type="component" value="Unassembled WGS sequence"/>
</dbReference>
<gene>
    <name evidence="1" type="ORF">MENTE1834_LOCUS6836</name>
</gene>
<keyword evidence="2" id="KW-1185">Reference proteome</keyword>
<dbReference type="EMBL" id="CAVMJV010000005">
    <property type="protein sequence ID" value="CAK5029171.1"/>
    <property type="molecule type" value="Genomic_DNA"/>
</dbReference>
<evidence type="ECO:0000313" key="2">
    <source>
        <dbReference type="Proteomes" id="UP001497535"/>
    </source>
</evidence>
<organism evidence="1 2">
    <name type="scientific">Meloidogyne enterolobii</name>
    <name type="common">Root-knot nematode worm</name>
    <name type="synonym">Meloidogyne mayaguensis</name>
    <dbReference type="NCBI Taxonomy" id="390850"/>
    <lineage>
        <taxon>Eukaryota</taxon>
        <taxon>Metazoa</taxon>
        <taxon>Ecdysozoa</taxon>
        <taxon>Nematoda</taxon>
        <taxon>Chromadorea</taxon>
        <taxon>Rhabditida</taxon>
        <taxon>Tylenchina</taxon>
        <taxon>Tylenchomorpha</taxon>
        <taxon>Tylenchoidea</taxon>
        <taxon>Meloidogynidae</taxon>
        <taxon>Meloidogyninae</taxon>
        <taxon>Meloidogyne</taxon>
    </lineage>
</organism>
<name>A0ACB0Y360_MELEN</name>
<reference evidence="1" key="1">
    <citation type="submission" date="2023-11" db="EMBL/GenBank/DDBJ databases">
        <authorList>
            <person name="Poullet M."/>
        </authorList>
    </citation>
    <scope>NUCLEOTIDE SEQUENCE</scope>
    <source>
        <strain evidence="1">E1834</strain>
    </source>
</reference>
<sequence length="50" mass="5902">MSEAMTYQKYFLLLSNSRFLPYGMDYSLLDTNTKLTEVAINTLNNRDTFR</sequence>
<evidence type="ECO:0000313" key="1">
    <source>
        <dbReference type="EMBL" id="CAK5029171.1"/>
    </source>
</evidence>
<proteinExistence type="predicted"/>